<dbReference type="STRING" id="1797.RMCT_2804"/>
<dbReference type="EMBL" id="BCTB01000020">
    <property type="protein sequence ID" value="GAT15834.1"/>
    <property type="molecule type" value="Genomic_DNA"/>
</dbReference>
<dbReference type="AlphaFoldDB" id="A0A124E8I6"/>
<sequence>MRRTGNEHEERAVAGSDRLDELATRLFTAIERGDAEAFWCCFEPDGVIVRNGTEQRTARSFAERMAGRPADAPAYRYRRVRREFFAGGFLEEHEVHVEPAGTAPVRHACVIGRVGGGGLIRELREYI</sequence>
<dbReference type="InterPro" id="IPR032710">
    <property type="entry name" value="NTF2-like_dom_sf"/>
</dbReference>
<organism evidence="1 2">
    <name type="scientific">Mycolicibacterium thermoresistibile</name>
    <name type="common">Mycobacterium thermoresistibile</name>
    <dbReference type="NCBI Taxonomy" id="1797"/>
    <lineage>
        <taxon>Bacteria</taxon>
        <taxon>Bacillati</taxon>
        <taxon>Actinomycetota</taxon>
        <taxon>Actinomycetes</taxon>
        <taxon>Mycobacteriales</taxon>
        <taxon>Mycobacteriaceae</taxon>
        <taxon>Mycolicibacterium</taxon>
    </lineage>
</organism>
<dbReference type="OrthoDB" id="8080938at2"/>
<proteinExistence type="predicted"/>
<evidence type="ECO:0008006" key="3">
    <source>
        <dbReference type="Google" id="ProtNLM"/>
    </source>
</evidence>
<dbReference type="Proteomes" id="UP000069654">
    <property type="component" value="Unassembled WGS sequence"/>
</dbReference>
<accession>A0A124E8I6</accession>
<comment type="caution">
    <text evidence="1">The sequence shown here is derived from an EMBL/GenBank/DDBJ whole genome shotgun (WGS) entry which is preliminary data.</text>
</comment>
<gene>
    <name evidence="1" type="ORF">RMCT_2804</name>
</gene>
<reference evidence="2" key="2">
    <citation type="submission" date="2016-02" db="EMBL/GenBank/DDBJ databases">
        <title>Draft genome sequence of five rapidly growing Mycobacterium species.</title>
        <authorList>
            <person name="Katahira K."/>
            <person name="Gotou Y."/>
            <person name="Iida K."/>
            <person name="Ogura Y."/>
            <person name="Hayashi T."/>
        </authorList>
    </citation>
    <scope>NUCLEOTIDE SEQUENCE [LARGE SCALE GENOMIC DNA]</scope>
    <source>
        <strain evidence="2">JCM6362</strain>
    </source>
</reference>
<evidence type="ECO:0000313" key="2">
    <source>
        <dbReference type="Proteomes" id="UP000069654"/>
    </source>
</evidence>
<protein>
    <recommendedName>
        <fullName evidence="3">SnoaL-like domain-containing protein</fullName>
    </recommendedName>
</protein>
<name>A0A124E8I6_MYCTH</name>
<dbReference type="SUPFAM" id="SSF54427">
    <property type="entry name" value="NTF2-like"/>
    <property type="match status" value="1"/>
</dbReference>
<reference evidence="1 2" key="1">
    <citation type="journal article" date="2016" name="Genome Announc.">
        <title>Draft Genome Sequences of Five Rapidly Growing Mycobacterium Species, M. thermoresistibile, M. fortuitum subsp. acetamidolyticum, M. canariasense, M. brisbanense, and M. novocastrense.</title>
        <authorList>
            <person name="Katahira K."/>
            <person name="Ogura Y."/>
            <person name="Gotoh Y."/>
            <person name="Hayashi T."/>
        </authorList>
    </citation>
    <scope>NUCLEOTIDE SEQUENCE [LARGE SCALE GENOMIC DNA]</scope>
    <source>
        <strain evidence="1 2">JCM6362</strain>
    </source>
</reference>
<dbReference type="RefSeq" id="WP_095176467.1">
    <property type="nucleotide sequence ID" value="NZ_BCTB01000020.1"/>
</dbReference>
<dbReference type="Gene3D" id="3.10.450.50">
    <property type="match status" value="1"/>
</dbReference>
<evidence type="ECO:0000313" key="1">
    <source>
        <dbReference type="EMBL" id="GAT15834.1"/>
    </source>
</evidence>